<evidence type="ECO:0000313" key="4">
    <source>
        <dbReference type="Proteomes" id="UP000051494"/>
    </source>
</evidence>
<dbReference type="Proteomes" id="UP000051494">
    <property type="component" value="Unassembled WGS sequence"/>
</dbReference>
<keyword evidence="4" id="KW-1185">Reference proteome</keyword>
<reference evidence="3" key="3">
    <citation type="submission" date="2021-06" db="EMBL/GenBank/DDBJ databases">
        <title>Genomic Description and Analysis of Intracellular Bacteria, Candidatus Berkiella cookevillensis and Candidatus Berkiella aquae.</title>
        <authorList>
            <person name="Kidane D.T."/>
            <person name="Mehari Y.T."/>
            <person name="Rice F.C."/>
            <person name="Arivett B.A."/>
            <person name="Farone A.L."/>
            <person name="Berk S.G."/>
            <person name="Farone M.B."/>
        </authorList>
    </citation>
    <scope>NUCLEOTIDE SEQUENCE</scope>
    <source>
        <strain evidence="3">CC99</strain>
    </source>
</reference>
<organism evidence="2">
    <name type="scientific">Candidatus Berkiella cookevillensis</name>
    <dbReference type="NCBI Taxonomy" id="437022"/>
    <lineage>
        <taxon>Bacteria</taxon>
        <taxon>Pseudomonadati</taxon>
        <taxon>Pseudomonadota</taxon>
        <taxon>Gammaproteobacteria</taxon>
        <taxon>Candidatus Berkiellales</taxon>
        <taxon>Candidatus Berkiellaceae</taxon>
        <taxon>Candidatus Berkiella</taxon>
    </lineage>
</organism>
<name>A0A0Q9YDM5_9GAMM</name>
<dbReference type="RefSeq" id="WP_057624602.1">
    <property type="nucleotide sequence ID" value="NZ_LKHV02000001.1"/>
</dbReference>
<gene>
    <name evidence="3" type="ORF">CC99x_002660</name>
    <name evidence="2" type="ORF">CC99x_01511</name>
</gene>
<reference evidence="3" key="2">
    <citation type="journal article" date="2016" name="Genome Announc.">
        <title>Draft Genome Sequences of Two Novel Amoeba-Resistant Intranuclear Bacteria, 'Candidatus Berkiella cookevillensis' and 'Candidatus Berkiella aquae'.</title>
        <authorList>
            <person name="Mehari Y.T."/>
            <person name="Arivett B.A."/>
            <person name="Farone A.L."/>
            <person name="Gunderson J.H."/>
            <person name="Farone M.B."/>
        </authorList>
    </citation>
    <scope>NUCLEOTIDE SEQUENCE</scope>
    <source>
        <strain evidence="3">CC99</strain>
    </source>
</reference>
<dbReference type="EMBL" id="LKHV01000006">
    <property type="protein sequence ID" value="KRG18624.1"/>
    <property type="molecule type" value="Genomic_DNA"/>
</dbReference>
<evidence type="ECO:0000256" key="1">
    <source>
        <dbReference type="SAM" id="MobiDB-lite"/>
    </source>
</evidence>
<sequence>MSNRIQIVNVEDVLPDMEPAAQRELLQSFIPVRNNRRNMRGDIGNLLENQENEQENQENVLERSIPARLLAFLHLRNPNISIHPQPQDPTPRTSASRERRRNR</sequence>
<dbReference type="EMBL" id="LKHV02000001">
    <property type="protein sequence ID" value="MCS5707799.1"/>
    <property type="molecule type" value="Genomic_DNA"/>
</dbReference>
<dbReference type="AlphaFoldDB" id="A0A0Q9YDM5"/>
<reference evidence="2" key="1">
    <citation type="submission" date="2015-09" db="EMBL/GenBank/DDBJ databases">
        <title>Draft Genome Sequences of Two Novel Amoeba-resistant Intranuclear Bacteria, Candidatus Berkiella cookevillensis and Candidatus Berkiella aquae.</title>
        <authorList>
            <person name="Mehari Y.T."/>
            <person name="Arivett B.A."/>
            <person name="Farone A.L."/>
            <person name="Gunderson J.H."/>
            <person name="Farone M.B."/>
        </authorList>
    </citation>
    <scope>NUCLEOTIDE SEQUENCE [LARGE SCALE GENOMIC DNA]</scope>
    <source>
        <strain evidence="2">CC99</strain>
    </source>
</reference>
<evidence type="ECO:0000313" key="2">
    <source>
        <dbReference type="EMBL" id="KRG18624.1"/>
    </source>
</evidence>
<protein>
    <submittedName>
        <fullName evidence="2">Uncharacterized protein</fullName>
    </submittedName>
</protein>
<evidence type="ECO:0000313" key="3">
    <source>
        <dbReference type="EMBL" id="MCS5707799.1"/>
    </source>
</evidence>
<proteinExistence type="predicted"/>
<comment type="caution">
    <text evidence="2">The sequence shown here is derived from an EMBL/GenBank/DDBJ whole genome shotgun (WGS) entry which is preliminary data.</text>
</comment>
<feature type="region of interest" description="Disordered" evidence="1">
    <location>
        <begin position="78"/>
        <end position="103"/>
    </location>
</feature>
<accession>A0A0Q9YDM5</accession>